<proteinExistence type="inferred from homology"/>
<dbReference type="OrthoDB" id="9798978at2"/>
<evidence type="ECO:0000313" key="5">
    <source>
        <dbReference type="Proteomes" id="UP000294545"/>
    </source>
</evidence>
<dbReference type="AlphaFoldDB" id="A0A4R1M676"/>
<sequence>MHKEIRTPISNDQIKDLKAGDFVNLTGTIYTARDSAHKRMIQEINENKQIPIPLEGNIIYYMGPTPAKENQVIGSAGPTTSNRMDKFAPKLLDMGLKGMIGKGARSKAVIDSMIKNNALYFAAIGGAGALLSEHIKEVKVIAYDDLGTEAIRALKVDKLPVIVVIDRKGNNLYVSEKEKYRLDI</sequence>
<evidence type="ECO:0000256" key="1">
    <source>
        <dbReference type="ARBA" id="ARBA00008876"/>
    </source>
</evidence>
<dbReference type="NCBIfam" id="NF005310">
    <property type="entry name" value="PRK06842.1"/>
    <property type="match status" value="1"/>
</dbReference>
<protein>
    <submittedName>
        <fullName evidence="4">Fumarate hydratase subunit beta</fullName>
    </submittedName>
</protein>
<dbReference type="RefSeq" id="WP_132283508.1">
    <property type="nucleotide sequence ID" value="NZ_SMGQ01000019.1"/>
</dbReference>
<keyword evidence="2" id="KW-0456">Lyase</keyword>
<feature type="domain" description="Fe-S hydro-lyase tartrate dehydratase beta-type catalytic" evidence="3">
    <location>
        <begin position="6"/>
        <end position="174"/>
    </location>
</feature>
<evidence type="ECO:0000313" key="4">
    <source>
        <dbReference type="EMBL" id="TCK86802.1"/>
    </source>
</evidence>
<name>A0A4R1M676_9FIRM</name>
<comment type="similarity">
    <text evidence="1">Belongs to the class-I fumarase family.</text>
</comment>
<reference evidence="4 5" key="1">
    <citation type="submission" date="2019-03" db="EMBL/GenBank/DDBJ databases">
        <title>Genomic Encyclopedia of Type Strains, Phase IV (KMG-IV): sequencing the most valuable type-strain genomes for metagenomic binning, comparative biology and taxonomic classification.</title>
        <authorList>
            <person name="Goeker M."/>
        </authorList>
    </citation>
    <scope>NUCLEOTIDE SEQUENCE [LARGE SCALE GENOMIC DNA]</scope>
    <source>
        <strain evidence="4 5">DSM 24176</strain>
    </source>
</reference>
<dbReference type="InterPro" id="IPR036660">
    <property type="entry name" value="Fe-S_hydroAse_TtdB_cat_sf"/>
</dbReference>
<dbReference type="NCBIfam" id="TIGR00723">
    <property type="entry name" value="ttdB_fumA_fumB"/>
    <property type="match status" value="1"/>
</dbReference>
<dbReference type="SUPFAM" id="SSF117457">
    <property type="entry name" value="FumA C-terminal domain-like"/>
    <property type="match status" value="1"/>
</dbReference>
<dbReference type="PANTHER" id="PTHR43351:SF2">
    <property type="entry name" value="L(+)-TARTRATE DEHYDRATASE SUBUNIT BETA-RELATED"/>
    <property type="match status" value="1"/>
</dbReference>
<organism evidence="4 5">
    <name type="scientific">Natranaerovirga hydrolytica</name>
    <dbReference type="NCBI Taxonomy" id="680378"/>
    <lineage>
        <taxon>Bacteria</taxon>
        <taxon>Bacillati</taxon>
        <taxon>Bacillota</taxon>
        <taxon>Clostridia</taxon>
        <taxon>Lachnospirales</taxon>
        <taxon>Natranaerovirgaceae</taxon>
        <taxon>Natranaerovirga</taxon>
    </lineage>
</organism>
<evidence type="ECO:0000259" key="3">
    <source>
        <dbReference type="Pfam" id="PF05683"/>
    </source>
</evidence>
<keyword evidence="5" id="KW-1185">Reference proteome</keyword>
<dbReference type="Pfam" id="PF05683">
    <property type="entry name" value="Fumerase_C"/>
    <property type="match status" value="1"/>
</dbReference>
<dbReference type="GO" id="GO:0016836">
    <property type="term" value="F:hydro-lyase activity"/>
    <property type="evidence" value="ECO:0007669"/>
    <property type="project" value="InterPro"/>
</dbReference>
<evidence type="ECO:0000256" key="2">
    <source>
        <dbReference type="ARBA" id="ARBA00023239"/>
    </source>
</evidence>
<dbReference type="InterPro" id="IPR004647">
    <property type="entry name" value="Fe-S_hydro-lyase_TtdB-typ_cat"/>
</dbReference>
<dbReference type="Proteomes" id="UP000294545">
    <property type="component" value="Unassembled WGS sequence"/>
</dbReference>
<accession>A0A4R1M676</accession>
<dbReference type="Gene3D" id="3.20.130.10">
    <property type="entry name" value="Fe-S hydro-lyase, tartrate dehydratase beta-type, catalytic domain"/>
    <property type="match status" value="1"/>
</dbReference>
<gene>
    <name evidence="4" type="ORF">EDC19_2856</name>
</gene>
<comment type="caution">
    <text evidence="4">The sequence shown here is derived from an EMBL/GenBank/DDBJ whole genome shotgun (WGS) entry which is preliminary data.</text>
</comment>
<dbReference type="PANTHER" id="PTHR43351">
    <property type="entry name" value="L(+)-TARTRATE DEHYDRATASE SUBUNIT BETA"/>
    <property type="match status" value="1"/>
</dbReference>
<dbReference type="EMBL" id="SMGQ01000019">
    <property type="protein sequence ID" value="TCK86802.1"/>
    <property type="molecule type" value="Genomic_DNA"/>
</dbReference>